<dbReference type="SUPFAM" id="SSF52317">
    <property type="entry name" value="Class I glutamine amidotransferase-like"/>
    <property type="match status" value="1"/>
</dbReference>
<dbReference type="EMBL" id="JAYMRV010000002">
    <property type="protein sequence ID" value="MEM5420733.1"/>
    <property type="molecule type" value="Genomic_DNA"/>
</dbReference>
<dbReference type="InterPro" id="IPR018062">
    <property type="entry name" value="HTH_AraC-typ_CS"/>
</dbReference>
<dbReference type="CDD" id="cd03136">
    <property type="entry name" value="GATase1_AraC_ArgR_like"/>
    <property type="match status" value="1"/>
</dbReference>
<evidence type="ECO:0000256" key="1">
    <source>
        <dbReference type="ARBA" id="ARBA00023015"/>
    </source>
</evidence>
<keyword evidence="6" id="KW-1185">Reference proteome</keyword>
<dbReference type="PROSITE" id="PS01124">
    <property type="entry name" value="HTH_ARAC_FAMILY_2"/>
    <property type="match status" value="1"/>
</dbReference>
<accession>A0ABU9RKY8</accession>
<dbReference type="InterPro" id="IPR029062">
    <property type="entry name" value="Class_I_gatase-like"/>
</dbReference>
<evidence type="ECO:0000313" key="6">
    <source>
        <dbReference type="Proteomes" id="UP001489897"/>
    </source>
</evidence>
<dbReference type="InterPro" id="IPR009057">
    <property type="entry name" value="Homeodomain-like_sf"/>
</dbReference>
<dbReference type="PROSITE" id="PS00041">
    <property type="entry name" value="HTH_ARAC_FAMILY_1"/>
    <property type="match status" value="1"/>
</dbReference>
<name>A0ABU9RKY8_9BURK</name>
<dbReference type="Proteomes" id="UP001489897">
    <property type="component" value="Unassembled WGS sequence"/>
</dbReference>
<gene>
    <name evidence="5" type="ORF">VSR73_06615</name>
</gene>
<keyword evidence="2" id="KW-0238">DNA-binding</keyword>
<keyword evidence="3" id="KW-0804">Transcription</keyword>
<dbReference type="PANTHER" id="PTHR43130">
    <property type="entry name" value="ARAC-FAMILY TRANSCRIPTIONAL REGULATOR"/>
    <property type="match status" value="1"/>
</dbReference>
<dbReference type="InterPro" id="IPR052158">
    <property type="entry name" value="INH-QAR"/>
</dbReference>
<dbReference type="InterPro" id="IPR018060">
    <property type="entry name" value="HTH_AraC"/>
</dbReference>
<dbReference type="SUPFAM" id="SSF46689">
    <property type="entry name" value="Homeodomain-like"/>
    <property type="match status" value="2"/>
</dbReference>
<keyword evidence="1" id="KW-0805">Transcription regulation</keyword>
<feature type="domain" description="HTH araC/xylS-type" evidence="4">
    <location>
        <begin position="233"/>
        <end position="331"/>
    </location>
</feature>
<dbReference type="Pfam" id="PF01965">
    <property type="entry name" value="DJ-1_PfpI"/>
    <property type="match status" value="1"/>
</dbReference>
<evidence type="ECO:0000313" key="5">
    <source>
        <dbReference type="EMBL" id="MEM5420733.1"/>
    </source>
</evidence>
<sequence>MGHQATDHKESSPMLPDRTASLAHFAFMPLPDFTMIAFTNAIEVLRMANYLSGQPLYRWSIISPEGGPVASSNGLSIDTGPAECVGQPDIVFVCGGIDVQRATTPGHLAALRRFARMGVALGSLCTGTYALAKSGLLAGYACAIHWENMSALKEEFPSTRFLKELFVIDRDRVTCTGGVAPLDMMLHLITARVGTARVTQIAEQFVVEHVRDTSAQQRMPLVARLGSANKSLFEVISLMENNIEEPLSREELARLANMSQRQLQRLFHEHLGMTPTHYYLTLRLRRARELLLQTDMSIMQITMACGFQSACHFSKSYRDAFGSAPTGERRKRVAPLSGLDSPSAAAAVVAPSPVVHI</sequence>
<reference evidence="5 6" key="1">
    <citation type="submission" date="2024-01" db="EMBL/GenBank/DDBJ databases">
        <title>The diversity of rhizobia nodulating Mimosa spp. in eleven states of Brazil covering several biomes is determined by host plant, location, and edaphic factors.</title>
        <authorList>
            <person name="Rouws L."/>
            <person name="Barauna A."/>
            <person name="Beukes C."/>
            <person name="De Faria S.M."/>
            <person name="Gross E."/>
            <person name="Dos Reis Junior F.B."/>
            <person name="Simon M."/>
            <person name="Maluk M."/>
            <person name="Odee D.W."/>
            <person name="Kenicer G."/>
            <person name="Young J.P.W."/>
            <person name="Reis V.M."/>
            <person name="Zilli J."/>
            <person name="James E.K."/>
        </authorList>
    </citation>
    <scope>NUCLEOTIDE SEQUENCE [LARGE SCALE GENOMIC DNA]</scope>
    <source>
        <strain evidence="5 6">JPY167</strain>
    </source>
</reference>
<dbReference type="Gene3D" id="3.40.50.880">
    <property type="match status" value="1"/>
</dbReference>
<organism evidence="5 6">
    <name type="scientific">Paraburkholderia ferrariae</name>
    <dbReference type="NCBI Taxonomy" id="386056"/>
    <lineage>
        <taxon>Bacteria</taxon>
        <taxon>Pseudomonadati</taxon>
        <taxon>Pseudomonadota</taxon>
        <taxon>Betaproteobacteria</taxon>
        <taxon>Burkholderiales</taxon>
        <taxon>Burkholderiaceae</taxon>
        <taxon>Paraburkholderia</taxon>
    </lineage>
</organism>
<comment type="caution">
    <text evidence="5">The sequence shown here is derived from an EMBL/GenBank/DDBJ whole genome shotgun (WGS) entry which is preliminary data.</text>
</comment>
<dbReference type="PANTHER" id="PTHR43130:SF3">
    <property type="entry name" value="HTH-TYPE TRANSCRIPTIONAL REGULATOR RV1931C"/>
    <property type="match status" value="1"/>
</dbReference>
<protein>
    <submittedName>
        <fullName evidence="5">GlxA family transcriptional regulator</fullName>
    </submittedName>
</protein>
<dbReference type="RefSeq" id="WP_342946632.1">
    <property type="nucleotide sequence ID" value="NZ_JAYMRV010000002.1"/>
</dbReference>
<evidence type="ECO:0000256" key="2">
    <source>
        <dbReference type="ARBA" id="ARBA00023125"/>
    </source>
</evidence>
<dbReference type="Pfam" id="PF12833">
    <property type="entry name" value="HTH_18"/>
    <property type="match status" value="1"/>
</dbReference>
<dbReference type="SMART" id="SM00342">
    <property type="entry name" value="HTH_ARAC"/>
    <property type="match status" value="1"/>
</dbReference>
<dbReference type="InterPro" id="IPR002818">
    <property type="entry name" value="DJ-1/PfpI"/>
</dbReference>
<evidence type="ECO:0000259" key="4">
    <source>
        <dbReference type="PROSITE" id="PS01124"/>
    </source>
</evidence>
<dbReference type="Gene3D" id="1.10.10.60">
    <property type="entry name" value="Homeodomain-like"/>
    <property type="match status" value="2"/>
</dbReference>
<proteinExistence type="predicted"/>
<evidence type="ECO:0000256" key="3">
    <source>
        <dbReference type="ARBA" id="ARBA00023163"/>
    </source>
</evidence>